<reference evidence="1" key="1">
    <citation type="submission" date="2014-09" db="EMBL/GenBank/DDBJ databases">
        <authorList>
            <person name="Magalhaes I.L.F."/>
            <person name="Oliveira U."/>
            <person name="Santos F.R."/>
            <person name="Vidigal T.H.D.A."/>
            <person name="Brescovit A.D."/>
            <person name="Santos A.J."/>
        </authorList>
    </citation>
    <scope>NUCLEOTIDE SEQUENCE</scope>
    <source>
        <tissue evidence="1">Shoot tissue taken approximately 20 cm above the soil surface</tissue>
    </source>
</reference>
<reference evidence="1" key="2">
    <citation type="journal article" date="2015" name="Data Brief">
        <title>Shoot transcriptome of the giant reed, Arundo donax.</title>
        <authorList>
            <person name="Barrero R.A."/>
            <person name="Guerrero F.D."/>
            <person name="Moolhuijzen P."/>
            <person name="Goolsby J.A."/>
            <person name="Tidwell J."/>
            <person name="Bellgard S.E."/>
            <person name="Bellgard M.I."/>
        </authorList>
    </citation>
    <scope>NUCLEOTIDE SEQUENCE</scope>
    <source>
        <tissue evidence="1">Shoot tissue taken approximately 20 cm above the soil surface</tissue>
    </source>
</reference>
<dbReference type="EMBL" id="GBRH01240239">
    <property type="protein sequence ID" value="JAD57656.1"/>
    <property type="molecule type" value="Transcribed_RNA"/>
</dbReference>
<protein>
    <submittedName>
        <fullName evidence="1">Uncharacterized protein</fullName>
    </submittedName>
</protein>
<name>A0A0A9B2T6_ARUDO</name>
<dbReference type="AlphaFoldDB" id="A0A0A9B2T6"/>
<evidence type="ECO:0000313" key="1">
    <source>
        <dbReference type="EMBL" id="JAD57656.1"/>
    </source>
</evidence>
<accession>A0A0A9B2T6</accession>
<organism evidence="1">
    <name type="scientific">Arundo donax</name>
    <name type="common">Giant reed</name>
    <name type="synonym">Donax arundinaceus</name>
    <dbReference type="NCBI Taxonomy" id="35708"/>
    <lineage>
        <taxon>Eukaryota</taxon>
        <taxon>Viridiplantae</taxon>
        <taxon>Streptophyta</taxon>
        <taxon>Embryophyta</taxon>
        <taxon>Tracheophyta</taxon>
        <taxon>Spermatophyta</taxon>
        <taxon>Magnoliopsida</taxon>
        <taxon>Liliopsida</taxon>
        <taxon>Poales</taxon>
        <taxon>Poaceae</taxon>
        <taxon>PACMAD clade</taxon>
        <taxon>Arundinoideae</taxon>
        <taxon>Arundineae</taxon>
        <taxon>Arundo</taxon>
    </lineage>
</organism>
<sequence>MTPSSKKSTIPSNQVSETYKFMNMHAANWHLNKII</sequence>
<proteinExistence type="predicted"/>